<evidence type="ECO:0000313" key="2">
    <source>
        <dbReference type="EMBL" id="CAB9501060.1"/>
    </source>
</evidence>
<sequence>MNPDSLCHILSFLYPTKSNHASKVQDIDYIISVHNELVALCEAIPAWRSAIRNDFVAFYRSRAFIFMQEAPFSCQLRLLRNQDVRRYGCSGETTGGTGREGIRNIFRDGDSRWNKWYDPAYDGAFPRYAQVTLEESLEVVGYGIKSANDVPWRDPASWQLMLGRDNGNIVREVHSVTGHRFDRRYETHLFVVSAAGNVTTQTDLVRLNITEVSSLQSGTQFAQLYVIVKQQEAEEQNARQRKRRRRRNRGKKRKPAGGSSSGGNFSLGRLWLW</sequence>
<keyword evidence="3" id="KW-1185">Reference proteome</keyword>
<evidence type="ECO:0000256" key="1">
    <source>
        <dbReference type="SAM" id="MobiDB-lite"/>
    </source>
</evidence>
<comment type="caution">
    <text evidence="2">The sequence shown here is derived from an EMBL/GenBank/DDBJ whole genome shotgun (WGS) entry which is preliminary data.</text>
</comment>
<organism evidence="2 3">
    <name type="scientific">Seminavis robusta</name>
    <dbReference type="NCBI Taxonomy" id="568900"/>
    <lineage>
        <taxon>Eukaryota</taxon>
        <taxon>Sar</taxon>
        <taxon>Stramenopiles</taxon>
        <taxon>Ochrophyta</taxon>
        <taxon>Bacillariophyta</taxon>
        <taxon>Bacillariophyceae</taxon>
        <taxon>Bacillariophycidae</taxon>
        <taxon>Naviculales</taxon>
        <taxon>Naviculaceae</taxon>
        <taxon>Seminavis</taxon>
    </lineage>
</organism>
<dbReference type="EMBL" id="CAICTM010000098">
    <property type="protein sequence ID" value="CAB9501060.1"/>
    <property type="molecule type" value="Genomic_DNA"/>
</dbReference>
<protein>
    <submittedName>
        <fullName evidence="2">Uncharacterized protein</fullName>
    </submittedName>
</protein>
<dbReference type="OrthoDB" id="409136at2759"/>
<name>A0A9N8DFU9_9STRA</name>
<accession>A0A9N8DFU9</accession>
<reference evidence="2" key="1">
    <citation type="submission" date="2020-06" db="EMBL/GenBank/DDBJ databases">
        <authorList>
            <consortium name="Plant Systems Biology data submission"/>
        </authorList>
    </citation>
    <scope>NUCLEOTIDE SEQUENCE</scope>
    <source>
        <strain evidence="2">D6</strain>
    </source>
</reference>
<evidence type="ECO:0000313" key="3">
    <source>
        <dbReference type="Proteomes" id="UP001153069"/>
    </source>
</evidence>
<dbReference type="AlphaFoldDB" id="A0A9N8DFU9"/>
<dbReference type="Proteomes" id="UP001153069">
    <property type="component" value="Unassembled WGS sequence"/>
</dbReference>
<feature type="compositionally biased region" description="Basic residues" evidence="1">
    <location>
        <begin position="239"/>
        <end position="255"/>
    </location>
</feature>
<proteinExistence type="predicted"/>
<gene>
    <name evidence="2" type="ORF">SEMRO_99_G050690.1</name>
</gene>
<feature type="region of interest" description="Disordered" evidence="1">
    <location>
        <begin position="235"/>
        <end position="267"/>
    </location>
</feature>